<proteinExistence type="predicted"/>
<accession>A0AAD4S6K6</accession>
<dbReference type="EMBL" id="JAJJMB010013564">
    <property type="protein sequence ID" value="KAI3867349.1"/>
    <property type="molecule type" value="Genomic_DNA"/>
</dbReference>
<organism evidence="1 2">
    <name type="scientific">Papaver atlanticum</name>
    <dbReference type="NCBI Taxonomy" id="357466"/>
    <lineage>
        <taxon>Eukaryota</taxon>
        <taxon>Viridiplantae</taxon>
        <taxon>Streptophyta</taxon>
        <taxon>Embryophyta</taxon>
        <taxon>Tracheophyta</taxon>
        <taxon>Spermatophyta</taxon>
        <taxon>Magnoliopsida</taxon>
        <taxon>Ranunculales</taxon>
        <taxon>Papaveraceae</taxon>
        <taxon>Papaveroideae</taxon>
        <taxon>Papaver</taxon>
    </lineage>
</organism>
<sequence>MNDSDARLRFFVDCYKLREATTVVEVGCNFKDVGWCIRNKHLFLLDNLRNEKKEKLHDYELQVSNVSNQAMSTVLVVLTCFTTVDVGLLEGRRPLLEDVDVTINPSKGLSKVYLLLKVYRLMNKRSSSIWKFNMF</sequence>
<evidence type="ECO:0000313" key="1">
    <source>
        <dbReference type="EMBL" id="KAI3867349.1"/>
    </source>
</evidence>
<evidence type="ECO:0000313" key="2">
    <source>
        <dbReference type="Proteomes" id="UP001202328"/>
    </source>
</evidence>
<gene>
    <name evidence="1" type="ORF">MKW98_001783</name>
</gene>
<dbReference type="Proteomes" id="UP001202328">
    <property type="component" value="Unassembled WGS sequence"/>
</dbReference>
<dbReference type="AlphaFoldDB" id="A0AAD4S6K6"/>
<keyword evidence="2" id="KW-1185">Reference proteome</keyword>
<protein>
    <submittedName>
        <fullName evidence="1">Uncharacterized protein</fullName>
    </submittedName>
</protein>
<reference evidence="1" key="1">
    <citation type="submission" date="2022-04" db="EMBL/GenBank/DDBJ databases">
        <title>A functionally conserved STORR gene fusion in Papaver species that diverged 16.8 million years ago.</title>
        <authorList>
            <person name="Catania T."/>
        </authorList>
    </citation>
    <scope>NUCLEOTIDE SEQUENCE</scope>
    <source>
        <strain evidence="1">S-188037</strain>
    </source>
</reference>
<comment type="caution">
    <text evidence="1">The sequence shown here is derived from an EMBL/GenBank/DDBJ whole genome shotgun (WGS) entry which is preliminary data.</text>
</comment>
<name>A0AAD4S6K6_9MAGN</name>